<evidence type="ECO:0000313" key="2">
    <source>
        <dbReference type="EMBL" id="GAH30781.1"/>
    </source>
</evidence>
<gene>
    <name evidence="2" type="ORF">S03H2_06331</name>
</gene>
<dbReference type="AlphaFoldDB" id="X1EBW7"/>
<dbReference type="Pfam" id="PF17957">
    <property type="entry name" value="Big_7"/>
    <property type="match status" value="1"/>
</dbReference>
<dbReference type="EMBL" id="BARU01002754">
    <property type="protein sequence ID" value="GAH30781.1"/>
    <property type="molecule type" value="Genomic_DNA"/>
</dbReference>
<feature type="non-terminal residue" evidence="2">
    <location>
        <position position="1"/>
    </location>
</feature>
<dbReference type="InterPro" id="IPR013783">
    <property type="entry name" value="Ig-like_fold"/>
</dbReference>
<comment type="caution">
    <text evidence="2">The sequence shown here is derived from an EMBL/GenBank/DDBJ whole genome shotgun (WGS) entry which is preliminary data.</text>
</comment>
<evidence type="ECO:0000256" key="1">
    <source>
        <dbReference type="SAM" id="MobiDB-lite"/>
    </source>
</evidence>
<proteinExistence type="predicted"/>
<feature type="region of interest" description="Disordered" evidence="1">
    <location>
        <begin position="170"/>
        <end position="205"/>
    </location>
</feature>
<sequence length="353" mass="39850">VLVIDPDNDTMNVSFYDASDDSFIDGDEDVQNGTRAEVIWSDLEYNTTYSWYAIANDSIFENRSETWFFTTTINHPPNEPTDPLPENNSENISINPSISVLVIDPDNDTMNVSFYDALDNIHIGTVFNIPNGSRAEVEWPDLQYNTTYSWYAVADDGEYTNQSDTWNFTTTANHPPNKPSNPNPEDGATDVNIDADLSWTGGDPDPGDTVTYDVYFGTTIPPPKVKTQTATSYDPGILDYSTKHYWQIASRDSQGASAEGDMWHFTTKSLPPLEITITKPEERSFYLKNEKLFPLIMNTIVYGPIDIEVNATSEAGIERVEFYINNKLVFTDDESPYSYEWKPIICGSYKIKV</sequence>
<feature type="non-terminal residue" evidence="2">
    <location>
        <position position="353"/>
    </location>
</feature>
<organism evidence="2">
    <name type="scientific">marine sediment metagenome</name>
    <dbReference type="NCBI Taxonomy" id="412755"/>
    <lineage>
        <taxon>unclassified sequences</taxon>
        <taxon>metagenomes</taxon>
        <taxon>ecological metagenomes</taxon>
    </lineage>
</organism>
<name>X1EBW7_9ZZZZ</name>
<reference evidence="2" key="1">
    <citation type="journal article" date="2014" name="Front. Microbiol.">
        <title>High frequency of phylogenetically diverse reductive dehalogenase-homologous genes in deep subseafloor sedimentary metagenomes.</title>
        <authorList>
            <person name="Kawai M."/>
            <person name="Futagami T."/>
            <person name="Toyoda A."/>
            <person name="Takaki Y."/>
            <person name="Nishi S."/>
            <person name="Hori S."/>
            <person name="Arai W."/>
            <person name="Tsubouchi T."/>
            <person name="Morono Y."/>
            <person name="Uchiyama I."/>
            <person name="Ito T."/>
            <person name="Fujiyama A."/>
            <person name="Inagaki F."/>
            <person name="Takami H."/>
        </authorList>
    </citation>
    <scope>NUCLEOTIDE SEQUENCE</scope>
    <source>
        <strain evidence="2">Expedition CK06-06</strain>
    </source>
</reference>
<dbReference type="Gene3D" id="2.60.40.10">
    <property type="entry name" value="Immunoglobulins"/>
    <property type="match status" value="2"/>
</dbReference>
<protein>
    <submittedName>
        <fullName evidence="2">Uncharacterized protein</fullName>
    </submittedName>
</protein>
<accession>X1EBW7</accession>